<evidence type="ECO:0000256" key="2">
    <source>
        <dbReference type="ARBA" id="ARBA00022729"/>
    </source>
</evidence>
<dbReference type="PROSITE" id="PS51450">
    <property type="entry name" value="LRR"/>
    <property type="match status" value="1"/>
</dbReference>
<reference evidence="5 6" key="1">
    <citation type="submission" date="2020-08" db="EMBL/GenBank/DDBJ databases">
        <title>Aphidius gifuensis genome sequencing and assembly.</title>
        <authorList>
            <person name="Du Z."/>
        </authorList>
    </citation>
    <scope>NUCLEOTIDE SEQUENCE [LARGE SCALE GENOMIC DNA]</scope>
    <source>
        <strain evidence="5">YNYX2018</strain>
        <tissue evidence="5">Adults</tissue>
    </source>
</reference>
<gene>
    <name evidence="5" type="ORF">HCN44_007099</name>
</gene>
<feature type="signal peptide" evidence="4">
    <location>
        <begin position="1"/>
        <end position="20"/>
    </location>
</feature>
<keyword evidence="6" id="KW-1185">Reference proteome</keyword>
<dbReference type="Gene3D" id="3.80.10.10">
    <property type="entry name" value="Ribonuclease Inhibitor"/>
    <property type="match status" value="3"/>
</dbReference>
<dbReference type="SUPFAM" id="SSF52058">
    <property type="entry name" value="L domain-like"/>
    <property type="match status" value="3"/>
</dbReference>
<dbReference type="Pfam" id="PF13855">
    <property type="entry name" value="LRR_8"/>
    <property type="match status" value="1"/>
</dbReference>
<feature type="chain" id="PRO_5033024646" evidence="4">
    <location>
        <begin position="21"/>
        <end position="618"/>
    </location>
</feature>
<dbReference type="InterPro" id="IPR003591">
    <property type="entry name" value="Leu-rich_rpt_typical-subtyp"/>
</dbReference>
<sequence length="618" mass="70618">MKFFIKLLFLCGISLTCVYSFNNDDDCQVQQCFKICKNDKKLVSVKNKIKSLCSDTLIIFDKNISSIESSAFENLNITTLIMNTASQKLIFDQDSFTGLPILETLKLFDGVVKLKKNLFSSINTLTSLSLTINGTEQTFENGLLEFKNLSELTILKSNLSVIDNCTFLNINPTITTLVLSHNNMDSIKSNAFYSFKNLDYLQINSNNLTIIDNYSFVGLKKLDRLKISDENIVSFSDKSFDGLENLGTLEIMKNLKEIDLMNNQINKIEKDAFTGLNLTKLNLRMILLSLVFNNCEGSCYFINRKFEVCKNSTTLVSVRETNKDKISNLKHPLYIRDKNISSISSNAFKNLTIYHLILELADEKLNVTQESFNGLPNLGILEFFSGMMTIKKNMFMPVKSLHQLTLILDGKNKNFFNNKLDELLKLRILKIQKSNLGIIESDMFINFDVPIEKLELINNKIVEMRANSFDHFEKVTFLKLDNNKINKLEYGVFNGLTNLMTLSVSRNQLSNISRWEINYLLKLKNLNMAHNSIVNIEAGSFEGLNLNTLDLSYNKLHIIKSQTFRGLTIEYLDLSNNRNIYFQKDAFLGANITNLKLSQRAFMDNWKLGISANITTDD</sequence>
<organism evidence="5 6">
    <name type="scientific">Aphidius gifuensis</name>
    <name type="common">Parasitoid wasp</name>
    <dbReference type="NCBI Taxonomy" id="684658"/>
    <lineage>
        <taxon>Eukaryota</taxon>
        <taxon>Metazoa</taxon>
        <taxon>Ecdysozoa</taxon>
        <taxon>Arthropoda</taxon>
        <taxon>Hexapoda</taxon>
        <taxon>Insecta</taxon>
        <taxon>Pterygota</taxon>
        <taxon>Neoptera</taxon>
        <taxon>Endopterygota</taxon>
        <taxon>Hymenoptera</taxon>
        <taxon>Apocrita</taxon>
        <taxon>Ichneumonoidea</taxon>
        <taxon>Braconidae</taxon>
        <taxon>Aphidiinae</taxon>
        <taxon>Aphidius</taxon>
    </lineage>
</organism>
<protein>
    <submittedName>
        <fullName evidence="5">Uncharacterized protein</fullName>
    </submittedName>
</protein>
<evidence type="ECO:0000313" key="6">
    <source>
        <dbReference type="Proteomes" id="UP000639338"/>
    </source>
</evidence>
<name>A0A835CMT8_APHGI</name>
<keyword evidence="2 4" id="KW-0732">Signal</keyword>
<evidence type="ECO:0000256" key="3">
    <source>
        <dbReference type="ARBA" id="ARBA00022737"/>
    </source>
</evidence>
<evidence type="ECO:0000313" key="5">
    <source>
        <dbReference type="EMBL" id="KAF7988789.1"/>
    </source>
</evidence>
<dbReference type="PANTHER" id="PTHR24373:SF275">
    <property type="entry name" value="TIR DOMAIN-CONTAINING PROTEIN"/>
    <property type="match status" value="1"/>
</dbReference>
<evidence type="ECO:0000256" key="4">
    <source>
        <dbReference type="SAM" id="SignalP"/>
    </source>
</evidence>
<dbReference type="SMART" id="SM00365">
    <property type="entry name" value="LRR_SD22"/>
    <property type="match status" value="4"/>
</dbReference>
<dbReference type="SMART" id="SM00369">
    <property type="entry name" value="LRR_TYP"/>
    <property type="match status" value="6"/>
</dbReference>
<dbReference type="AlphaFoldDB" id="A0A835CMT8"/>
<proteinExistence type="predicted"/>
<keyword evidence="3" id="KW-0677">Repeat</keyword>
<dbReference type="InterPro" id="IPR050328">
    <property type="entry name" value="Dev_Immune_Receptor"/>
</dbReference>
<dbReference type="InterPro" id="IPR026906">
    <property type="entry name" value="LRR_5"/>
</dbReference>
<dbReference type="OrthoDB" id="1600340at2759"/>
<dbReference type="InterPro" id="IPR032675">
    <property type="entry name" value="LRR_dom_sf"/>
</dbReference>
<dbReference type="InterPro" id="IPR001611">
    <property type="entry name" value="Leu-rich_rpt"/>
</dbReference>
<dbReference type="Pfam" id="PF13306">
    <property type="entry name" value="LRR_5"/>
    <property type="match status" value="2"/>
</dbReference>
<keyword evidence="1" id="KW-0433">Leucine-rich repeat</keyword>
<accession>A0A835CMT8</accession>
<dbReference type="Proteomes" id="UP000639338">
    <property type="component" value="Unassembled WGS sequence"/>
</dbReference>
<evidence type="ECO:0000256" key="1">
    <source>
        <dbReference type="ARBA" id="ARBA00022614"/>
    </source>
</evidence>
<dbReference type="EMBL" id="JACMRX010000005">
    <property type="protein sequence ID" value="KAF7988789.1"/>
    <property type="molecule type" value="Genomic_DNA"/>
</dbReference>
<comment type="caution">
    <text evidence="5">The sequence shown here is derived from an EMBL/GenBank/DDBJ whole genome shotgun (WGS) entry which is preliminary data.</text>
</comment>
<dbReference type="PANTHER" id="PTHR24373">
    <property type="entry name" value="SLIT RELATED LEUCINE-RICH REPEAT NEURONAL PROTEIN"/>
    <property type="match status" value="1"/>
</dbReference>